<sequence>MAVLFDRWLFVVPEKEGLLQQEVLWSLLKSWQWAFQQCLVVVLAVVAEPADVVVLERFDVVAMHQKVQVVLEA</sequence>
<evidence type="ECO:0000313" key="1">
    <source>
        <dbReference type="EMBL" id="KAF3552917.1"/>
    </source>
</evidence>
<name>A0A8S9QME1_BRACR</name>
<evidence type="ECO:0000313" key="2">
    <source>
        <dbReference type="Proteomes" id="UP000712600"/>
    </source>
</evidence>
<protein>
    <submittedName>
        <fullName evidence="1">Uncharacterized protein</fullName>
    </submittedName>
</protein>
<organism evidence="1 2">
    <name type="scientific">Brassica cretica</name>
    <name type="common">Mustard</name>
    <dbReference type="NCBI Taxonomy" id="69181"/>
    <lineage>
        <taxon>Eukaryota</taxon>
        <taxon>Viridiplantae</taxon>
        <taxon>Streptophyta</taxon>
        <taxon>Embryophyta</taxon>
        <taxon>Tracheophyta</taxon>
        <taxon>Spermatophyta</taxon>
        <taxon>Magnoliopsida</taxon>
        <taxon>eudicotyledons</taxon>
        <taxon>Gunneridae</taxon>
        <taxon>Pentapetalae</taxon>
        <taxon>rosids</taxon>
        <taxon>malvids</taxon>
        <taxon>Brassicales</taxon>
        <taxon>Brassicaceae</taxon>
        <taxon>Brassiceae</taxon>
        <taxon>Brassica</taxon>
    </lineage>
</organism>
<gene>
    <name evidence="1" type="ORF">F2Q69_00013337</name>
</gene>
<comment type="caution">
    <text evidence="1">The sequence shown here is derived from an EMBL/GenBank/DDBJ whole genome shotgun (WGS) entry which is preliminary data.</text>
</comment>
<dbReference type="Proteomes" id="UP000712600">
    <property type="component" value="Unassembled WGS sequence"/>
</dbReference>
<reference evidence="1" key="1">
    <citation type="submission" date="2019-12" db="EMBL/GenBank/DDBJ databases">
        <title>Genome sequencing and annotation of Brassica cretica.</title>
        <authorList>
            <person name="Studholme D.J."/>
            <person name="Sarris P."/>
        </authorList>
    </citation>
    <scope>NUCLEOTIDE SEQUENCE</scope>
    <source>
        <strain evidence="1">PFS-109/04</strain>
        <tissue evidence="1">Leaf</tissue>
    </source>
</reference>
<dbReference type="EMBL" id="QGKX02000996">
    <property type="protein sequence ID" value="KAF3552917.1"/>
    <property type="molecule type" value="Genomic_DNA"/>
</dbReference>
<dbReference type="AlphaFoldDB" id="A0A8S9QME1"/>
<accession>A0A8S9QME1</accession>
<proteinExistence type="predicted"/>